<dbReference type="EMBL" id="CP138858">
    <property type="protein sequence ID" value="WPJ94307.1"/>
    <property type="molecule type" value="Genomic_DNA"/>
</dbReference>
<reference evidence="4 5" key="1">
    <citation type="submission" date="2023-11" db="EMBL/GenBank/DDBJ databases">
        <title>Coraliomargarita sp. nov., isolated from marine algae.</title>
        <authorList>
            <person name="Lee J.K."/>
            <person name="Baek J.H."/>
            <person name="Kim J.M."/>
            <person name="Choi D.G."/>
            <person name="Jeon C.O."/>
        </authorList>
    </citation>
    <scope>NUCLEOTIDE SEQUENCE [LARGE SCALE GENOMIC DNA]</scope>
    <source>
        <strain evidence="4 5">J2-16</strain>
    </source>
</reference>
<organism evidence="4 5">
    <name type="scientific">Coraliomargarita algicola</name>
    <dbReference type="NCBI Taxonomy" id="3092156"/>
    <lineage>
        <taxon>Bacteria</taxon>
        <taxon>Pseudomonadati</taxon>
        <taxon>Verrucomicrobiota</taxon>
        <taxon>Opitutia</taxon>
        <taxon>Puniceicoccales</taxon>
        <taxon>Coraliomargaritaceae</taxon>
        <taxon>Coraliomargarita</taxon>
    </lineage>
</organism>
<dbReference type="Pfam" id="PF01590">
    <property type="entry name" value="GAF"/>
    <property type="match status" value="1"/>
</dbReference>
<keyword evidence="5" id="KW-1185">Reference proteome</keyword>
<dbReference type="RefSeq" id="WP_319831245.1">
    <property type="nucleotide sequence ID" value="NZ_CP138858.1"/>
</dbReference>
<dbReference type="PANTHER" id="PTHR43156:SF2">
    <property type="entry name" value="STAGE II SPORULATION PROTEIN E"/>
    <property type="match status" value="1"/>
</dbReference>
<gene>
    <name evidence="4" type="ORF">SH580_12760</name>
</gene>
<protein>
    <submittedName>
        <fullName evidence="4">GAF domain-containing SpoIIE family protein phosphatase</fullName>
    </submittedName>
</protein>
<dbReference type="PANTHER" id="PTHR43156">
    <property type="entry name" value="STAGE II SPORULATION PROTEIN E-RELATED"/>
    <property type="match status" value="1"/>
</dbReference>
<keyword evidence="1" id="KW-0378">Hydrolase</keyword>
<evidence type="ECO:0000313" key="5">
    <source>
        <dbReference type="Proteomes" id="UP001324993"/>
    </source>
</evidence>
<name>A0ABZ0RE93_9BACT</name>
<evidence type="ECO:0000256" key="1">
    <source>
        <dbReference type="ARBA" id="ARBA00022801"/>
    </source>
</evidence>
<dbReference type="InterPro" id="IPR052016">
    <property type="entry name" value="Bact_Sigma-Reg"/>
</dbReference>
<proteinExistence type="predicted"/>
<dbReference type="SUPFAM" id="SSF55781">
    <property type="entry name" value="GAF domain-like"/>
    <property type="match status" value="1"/>
</dbReference>
<dbReference type="SMART" id="SM00065">
    <property type="entry name" value="GAF"/>
    <property type="match status" value="1"/>
</dbReference>
<dbReference type="Gene3D" id="3.30.450.40">
    <property type="match status" value="1"/>
</dbReference>
<dbReference type="Proteomes" id="UP001324993">
    <property type="component" value="Chromosome"/>
</dbReference>
<evidence type="ECO:0000259" key="2">
    <source>
        <dbReference type="SMART" id="SM00065"/>
    </source>
</evidence>
<dbReference type="SUPFAM" id="SSF81606">
    <property type="entry name" value="PP2C-like"/>
    <property type="match status" value="1"/>
</dbReference>
<sequence>MLPFILGLIAGAFALWLPYTAKRRQIKILDEDKQLLHQEKQIVVEFMHNMVEAVAEGSDREAMFQRIIHAAILSTGAMSACIFEKRPNNTLKGIAVEGLFPPQRKLPKSVTSKLTTRAQFLESILKSETYQMGEGLIGQVAKSRRAQLIVDAENDPRIVQHEDPALKVRSFIAAPVLFQGELIAVLAVANPSDGLAFTETDFSLVQSLAEQVGLAVHNSDAMQLQIDKNKLDTDIELASNIQGLLLPKKFPPADHIAFASHYTPAQKVGGDLYDVFALDEKTIAFAIADVSGKGISASILMAICQTHLRHFAQQHRSPSKVLSAINSAMEHTMQRDMFITMVYAVIDLETDKLTLARAGHELPLFYDQHTKGGLDVDPIQSPGMAVGMVPPEVFDSIIQDTSIHFGHKDALLLYTDGITESANQQGEEYGTQRLTELLRTHGDKGAQEVIEQTLESVKRFSQGTGQLDDLTLIAVKHA</sequence>
<dbReference type="InterPro" id="IPR029016">
    <property type="entry name" value="GAF-like_dom_sf"/>
</dbReference>
<evidence type="ECO:0000259" key="3">
    <source>
        <dbReference type="SMART" id="SM00331"/>
    </source>
</evidence>
<dbReference type="InterPro" id="IPR001932">
    <property type="entry name" value="PPM-type_phosphatase-like_dom"/>
</dbReference>
<dbReference type="SMART" id="SM00331">
    <property type="entry name" value="PP2C_SIG"/>
    <property type="match status" value="1"/>
</dbReference>
<evidence type="ECO:0000313" key="4">
    <source>
        <dbReference type="EMBL" id="WPJ94307.1"/>
    </source>
</evidence>
<dbReference type="Pfam" id="PF07228">
    <property type="entry name" value="SpoIIE"/>
    <property type="match status" value="1"/>
</dbReference>
<feature type="domain" description="GAF" evidence="2">
    <location>
        <begin position="59"/>
        <end position="226"/>
    </location>
</feature>
<feature type="domain" description="PPM-type phosphatase" evidence="3">
    <location>
        <begin position="253"/>
        <end position="477"/>
    </location>
</feature>
<dbReference type="InterPro" id="IPR003018">
    <property type="entry name" value="GAF"/>
</dbReference>
<dbReference type="InterPro" id="IPR036457">
    <property type="entry name" value="PPM-type-like_dom_sf"/>
</dbReference>
<accession>A0ABZ0RE93</accession>
<dbReference type="Gene3D" id="3.60.40.10">
    <property type="entry name" value="PPM-type phosphatase domain"/>
    <property type="match status" value="1"/>
</dbReference>